<keyword evidence="1" id="KW-0732">Signal</keyword>
<keyword evidence="3" id="KW-1185">Reference proteome</keyword>
<gene>
    <name evidence="2" type="ORF">FO059_15430</name>
</gene>
<evidence type="ECO:0000313" key="2">
    <source>
        <dbReference type="EMBL" id="QDQ98457.1"/>
    </source>
</evidence>
<dbReference type="OrthoDB" id="4482815at2"/>
<dbReference type="RefSeq" id="WP_143909862.1">
    <property type="nucleotide sequence ID" value="NZ_CP041765.1"/>
</dbReference>
<feature type="chain" id="PRO_5022119321" evidence="1">
    <location>
        <begin position="39"/>
        <end position="158"/>
    </location>
</feature>
<organism evidence="2 3">
    <name type="scientific">Tomitella fengzijianii</name>
    <dbReference type="NCBI Taxonomy" id="2597660"/>
    <lineage>
        <taxon>Bacteria</taxon>
        <taxon>Bacillati</taxon>
        <taxon>Actinomycetota</taxon>
        <taxon>Actinomycetes</taxon>
        <taxon>Mycobacteriales</taxon>
        <taxon>Tomitella</taxon>
    </lineage>
</organism>
<reference evidence="2 3" key="2">
    <citation type="submission" date="2019-07" db="EMBL/GenBank/DDBJ databases">
        <authorList>
            <person name="Huang Y."/>
        </authorList>
    </citation>
    <scope>NUCLEOTIDE SEQUENCE [LARGE SCALE GENOMIC DNA]</scope>
    <source>
        <strain evidence="2 3">HY188</strain>
    </source>
</reference>
<proteinExistence type="predicted"/>
<evidence type="ECO:0000256" key="1">
    <source>
        <dbReference type="SAM" id="SignalP"/>
    </source>
</evidence>
<dbReference type="Proteomes" id="UP000317344">
    <property type="component" value="Chromosome"/>
</dbReference>
<dbReference type="EMBL" id="CP041765">
    <property type="protein sequence ID" value="QDQ98457.1"/>
    <property type="molecule type" value="Genomic_DNA"/>
</dbReference>
<dbReference type="Gene3D" id="2.60.270.50">
    <property type="match status" value="1"/>
</dbReference>
<feature type="signal peptide" evidence="1">
    <location>
        <begin position="1"/>
        <end position="38"/>
    </location>
</feature>
<dbReference type="AlphaFoldDB" id="A0A516X5W3"/>
<evidence type="ECO:0000313" key="3">
    <source>
        <dbReference type="Proteomes" id="UP000317344"/>
    </source>
</evidence>
<dbReference type="KEGG" id="toy:FO059_15430"/>
<name>A0A516X5W3_9ACTN</name>
<reference evidence="2 3" key="1">
    <citation type="submission" date="2019-07" db="EMBL/GenBank/DDBJ databases">
        <title>Tomitella cavernea sp. nov., an actinomycete isolated from soil.</title>
        <authorList>
            <person name="Cheng J."/>
        </authorList>
    </citation>
    <scope>NUCLEOTIDE SEQUENCE [LARGE SCALE GENOMIC DNA]</scope>
    <source>
        <strain evidence="2 3">HY188</strain>
    </source>
</reference>
<sequence>MSIRTGIPARITLVTAAAATLVGTAAGAAVLGTGAAQAMPTEHDATNTVVVQNDTDSTMFLDASDNYYGSWVQAPAAQVAPHSSATISATGNGADRLSTRLDYHLSGISMAPRGDATLFVSNSDAGVTTDGTVSGGDFAVLPTVQAGGPHATVVFDIR</sequence>
<accession>A0A516X5W3</accession>
<protein>
    <submittedName>
        <fullName evidence="2">Uncharacterized protein</fullName>
    </submittedName>
</protein>